<dbReference type="EMBL" id="JACHXJ010000014">
    <property type="protein sequence ID" value="MBB3132245.1"/>
    <property type="molecule type" value="Genomic_DNA"/>
</dbReference>
<name>A0A839TZE3_9BACL</name>
<dbReference type="AlphaFoldDB" id="A0A839TZE3"/>
<sequence>MIKVSALYAAKALTLQDLQMIHPEQLVIHKAYIHLNGAFLSQYWKGRT</sequence>
<proteinExistence type="predicted"/>
<reference evidence="1 2" key="1">
    <citation type="submission" date="2020-08" db="EMBL/GenBank/DDBJ databases">
        <title>Genomic Encyclopedia of Type Strains, Phase III (KMG-III): the genomes of soil and plant-associated and newly described type strains.</title>
        <authorList>
            <person name="Whitman W."/>
        </authorList>
    </citation>
    <scope>NUCLEOTIDE SEQUENCE [LARGE SCALE GENOMIC DNA]</scope>
    <source>
        <strain evidence="1 2">CECT 5831</strain>
    </source>
</reference>
<accession>A0A839TZE3</accession>
<dbReference type="Proteomes" id="UP000517523">
    <property type="component" value="Unassembled WGS sequence"/>
</dbReference>
<gene>
    <name evidence="1" type="ORF">FHS19_006974</name>
</gene>
<organism evidence="1 2">
    <name type="scientific">Paenibacillus rhizosphaerae</name>
    <dbReference type="NCBI Taxonomy" id="297318"/>
    <lineage>
        <taxon>Bacteria</taxon>
        <taxon>Bacillati</taxon>
        <taxon>Bacillota</taxon>
        <taxon>Bacilli</taxon>
        <taxon>Bacillales</taxon>
        <taxon>Paenibacillaceae</taxon>
        <taxon>Paenibacillus</taxon>
    </lineage>
</organism>
<comment type="caution">
    <text evidence="1">The sequence shown here is derived from an EMBL/GenBank/DDBJ whole genome shotgun (WGS) entry which is preliminary data.</text>
</comment>
<protein>
    <submittedName>
        <fullName evidence="1">Uncharacterized protein</fullName>
    </submittedName>
</protein>
<evidence type="ECO:0000313" key="1">
    <source>
        <dbReference type="EMBL" id="MBB3132245.1"/>
    </source>
</evidence>
<evidence type="ECO:0000313" key="2">
    <source>
        <dbReference type="Proteomes" id="UP000517523"/>
    </source>
</evidence>